<proteinExistence type="predicted"/>
<protein>
    <submittedName>
        <fullName evidence="1">Uncharacterized protein</fullName>
    </submittedName>
</protein>
<sequence>MTPLVPIQNVHVKLQLFNEVFIAISQSNTPVQNELELDSPPTEVTLDPQVPRMLILAMAKMVNEYGARHVSAHRIEIVALDHYSLRITIGFDVVVTVLVNVCTCTEYAIYMCAGDLFLKVIFHGIQDWLVHPVVHTFSVPRWAEDARGDVPSRHVRPLFRVGLWDKCQEASRNGT</sequence>
<dbReference type="Proteomes" id="UP000799764">
    <property type="component" value="Unassembled WGS sequence"/>
</dbReference>
<dbReference type="EMBL" id="MU001502">
    <property type="protein sequence ID" value="KAF2443483.1"/>
    <property type="molecule type" value="Genomic_DNA"/>
</dbReference>
<comment type="caution">
    <text evidence="1">The sequence shown here is derived from an EMBL/GenBank/DDBJ whole genome shotgun (WGS) entry which is preliminary data.</text>
</comment>
<reference evidence="1" key="1">
    <citation type="journal article" date="2020" name="Stud. Mycol.">
        <title>101 Dothideomycetes genomes: a test case for predicting lifestyles and emergence of pathogens.</title>
        <authorList>
            <person name="Haridas S."/>
            <person name="Albert R."/>
            <person name="Binder M."/>
            <person name="Bloem J."/>
            <person name="Labutti K."/>
            <person name="Salamov A."/>
            <person name="Andreopoulos B."/>
            <person name="Baker S."/>
            <person name="Barry K."/>
            <person name="Bills G."/>
            <person name="Bluhm B."/>
            <person name="Cannon C."/>
            <person name="Castanera R."/>
            <person name="Culley D."/>
            <person name="Daum C."/>
            <person name="Ezra D."/>
            <person name="Gonzalez J."/>
            <person name="Henrissat B."/>
            <person name="Kuo A."/>
            <person name="Liang C."/>
            <person name="Lipzen A."/>
            <person name="Lutzoni F."/>
            <person name="Magnuson J."/>
            <person name="Mondo S."/>
            <person name="Nolan M."/>
            <person name="Ohm R."/>
            <person name="Pangilinan J."/>
            <person name="Park H.-J."/>
            <person name="Ramirez L."/>
            <person name="Alfaro M."/>
            <person name="Sun H."/>
            <person name="Tritt A."/>
            <person name="Yoshinaga Y."/>
            <person name="Zwiers L.-H."/>
            <person name="Turgeon B."/>
            <person name="Goodwin S."/>
            <person name="Spatafora J."/>
            <person name="Crous P."/>
            <person name="Grigoriev I."/>
        </authorList>
    </citation>
    <scope>NUCLEOTIDE SEQUENCE</scope>
    <source>
        <strain evidence="1">CBS 690.94</strain>
    </source>
</reference>
<dbReference type="AlphaFoldDB" id="A0A9P4UBN1"/>
<keyword evidence="2" id="KW-1185">Reference proteome</keyword>
<accession>A0A9P4UBN1</accession>
<evidence type="ECO:0000313" key="1">
    <source>
        <dbReference type="EMBL" id="KAF2443483.1"/>
    </source>
</evidence>
<name>A0A9P4UBN1_9PLEO</name>
<evidence type="ECO:0000313" key="2">
    <source>
        <dbReference type="Proteomes" id="UP000799764"/>
    </source>
</evidence>
<gene>
    <name evidence="1" type="ORF">P171DRAFT_486213</name>
</gene>
<organism evidence="1 2">
    <name type="scientific">Karstenula rhodostoma CBS 690.94</name>
    <dbReference type="NCBI Taxonomy" id="1392251"/>
    <lineage>
        <taxon>Eukaryota</taxon>
        <taxon>Fungi</taxon>
        <taxon>Dikarya</taxon>
        <taxon>Ascomycota</taxon>
        <taxon>Pezizomycotina</taxon>
        <taxon>Dothideomycetes</taxon>
        <taxon>Pleosporomycetidae</taxon>
        <taxon>Pleosporales</taxon>
        <taxon>Massarineae</taxon>
        <taxon>Didymosphaeriaceae</taxon>
        <taxon>Karstenula</taxon>
    </lineage>
</organism>